<evidence type="ECO:0000313" key="2">
    <source>
        <dbReference type="EMBL" id="KFK29812.1"/>
    </source>
</evidence>
<keyword evidence="1" id="KW-0472">Membrane</keyword>
<feature type="transmembrane region" description="Helical" evidence="1">
    <location>
        <begin position="12"/>
        <end position="41"/>
    </location>
</feature>
<evidence type="ECO:0000256" key="1">
    <source>
        <dbReference type="SAM" id="Phobius"/>
    </source>
</evidence>
<evidence type="ECO:0000313" key="3">
    <source>
        <dbReference type="Proteomes" id="UP000029120"/>
    </source>
</evidence>
<name>A0A087GIW0_ARAAL</name>
<keyword evidence="1" id="KW-1133">Transmembrane helix</keyword>
<dbReference type="Gramene" id="KFK29812">
    <property type="protein sequence ID" value="KFK29812"/>
    <property type="gene ID" value="AALP_AA7G182000"/>
</dbReference>
<dbReference type="EMBL" id="CM002875">
    <property type="protein sequence ID" value="KFK29812.1"/>
    <property type="molecule type" value="Genomic_DNA"/>
</dbReference>
<protein>
    <submittedName>
        <fullName evidence="2">Uncharacterized protein</fullName>
    </submittedName>
</protein>
<dbReference type="AlphaFoldDB" id="A0A087GIW0"/>
<keyword evidence="3" id="KW-1185">Reference proteome</keyword>
<gene>
    <name evidence="2" type="ordered locus">AALP_Aa7g182000</name>
</gene>
<sequence length="42" mass="4876">MLKVVTDIDETFSSEGFCFCFFVLFLCYCFMIMVNLVGLFCV</sequence>
<organism evidence="2 3">
    <name type="scientific">Arabis alpina</name>
    <name type="common">Alpine rock-cress</name>
    <dbReference type="NCBI Taxonomy" id="50452"/>
    <lineage>
        <taxon>Eukaryota</taxon>
        <taxon>Viridiplantae</taxon>
        <taxon>Streptophyta</taxon>
        <taxon>Embryophyta</taxon>
        <taxon>Tracheophyta</taxon>
        <taxon>Spermatophyta</taxon>
        <taxon>Magnoliopsida</taxon>
        <taxon>eudicotyledons</taxon>
        <taxon>Gunneridae</taxon>
        <taxon>Pentapetalae</taxon>
        <taxon>rosids</taxon>
        <taxon>malvids</taxon>
        <taxon>Brassicales</taxon>
        <taxon>Brassicaceae</taxon>
        <taxon>Arabideae</taxon>
        <taxon>Arabis</taxon>
    </lineage>
</organism>
<keyword evidence="1" id="KW-0812">Transmembrane</keyword>
<dbReference type="Proteomes" id="UP000029120">
    <property type="component" value="Chromosome 7"/>
</dbReference>
<reference evidence="3" key="1">
    <citation type="journal article" date="2015" name="Nat. Plants">
        <title>Genome expansion of Arabis alpina linked with retrotransposition and reduced symmetric DNA methylation.</title>
        <authorList>
            <person name="Willing E.M."/>
            <person name="Rawat V."/>
            <person name="Mandakova T."/>
            <person name="Maumus F."/>
            <person name="James G.V."/>
            <person name="Nordstroem K.J."/>
            <person name="Becker C."/>
            <person name="Warthmann N."/>
            <person name="Chica C."/>
            <person name="Szarzynska B."/>
            <person name="Zytnicki M."/>
            <person name="Albani M.C."/>
            <person name="Kiefer C."/>
            <person name="Bergonzi S."/>
            <person name="Castaings L."/>
            <person name="Mateos J.L."/>
            <person name="Berns M.C."/>
            <person name="Bujdoso N."/>
            <person name="Piofczyk T."/>
            <person name="de Lorenzo L."/>
            <person name="Barrero-Sicilia C."/>
            <person name="Mateos I."/>
            <person name="Piednoel M."/>
            <person name="Hagmann J."/>
            <person name="Chen-Min-Tao R."/>
            <person name="Iglesias-Fernandez R."/>
            <person name="Schuster S.C."/>
            <person name="Alonso-Blanco C."/>
            <person name="Roudier F."/>
            <person name="Carbonero P."/>
            <person name="Paz-Ares J."/>
            <person name="Davis S.J."/>
            <person name="Pecinka A."/>
            <person name="Quesneville H."/>
            <person name="Colot V."/>
            <person name="Lysak M.A."/>
            <person name="Weigel D."/>
            <person name="Coupland G."/>
            <person name="Schneeberger K."/>
        </authorList>
    </citation>
    <scope>NUCLEOTIDE SEQUENCE [LARGE SCALE GENOMIC DNA]</scope>
    <source>
        <strain evidence="3">cv. Pajares</strain>
    </source>
</reference>
<proteinExistence type="predicted"/>
<accession>A0A087GIW0</accession>